<dbReference type="GO" id="GO:0006412">
    <property type="term" value="P:translation"/>
    <property type="evidence" value="ECO:0007669"/>
    <property type="project" value="InterPro"/>
</dbReference>
<dbReference type="InterPro" id="IPR023591">
    <property type="entry name" value="Ribosomal_uS2_flav_dom_sf"/>
</dbReference>
<evidence type="ECO:0000256" key="3">
    <source>
        <dbReference type="SAM" id="MobiDB-lite"/>
    </source>
</evidence>
<comment type="caution">
    <text evidence="4">The sequence shown here is derived from an EMBL/GenBank/DDBJ whole genome shotgun (WGS) entry which is preliminary data.</text>
</comment>
<dbReference type="InterPro" id="IPR005707">
    <property type="entry name" value="Ribosomal_uS2_euk/arc"/>
</dbReference>
<keyword evidence="2" id="KW-0687">Ribonucleoprotein</keyword>
<reference evidence="4 5" key="1">
    <citation type="journal article" date="2019" name="Mol. Ecol. Resour.">
        <title>Improving Illumina assemblies with Hi-C and long reads: an example with the North African dromedary.</title>
        <authorList>
            <person name="Elbers J.P."/>
            <person name="Rogers M.F."/>
            <person name="Perelman P.L."/>
            <person name="Proskuryakova A.A."/>
            <person name="Serdyukova N.A."/>
            <person name="Johnson W.E."/>
            <person name="Horin P."/>
            <person name="Corander J."/>
            <person name="Murphy D."/>
            <person name="Burger P.A."/>
        </authorList>
    </citation>
    <scope>NUCLEOTIDE SEQUENCE [LARGE SCALE GENOMIC DNA]</scope>
    <source>
        <strain evidence="4">Drom800</strain>
        <tissue evidence="4">Blood</tissue>
    </source>
</reference>
<dbReference type="GO" id="GO:0003735">
    <property type="term" value="F:structural constituent of ribosome"/>
    <property type="evidence" value="ECO:0007669"/>
    <property type="project" value="InterPro"/>
</dbReference>
<dbReference type="AlphaFoldDB" id="A0A5N4CJD5"/>
<gene>
    <name evidence="4" type="ORF">Cadr_000023130</name>
</gene>
<evidence type="ECO:0000313" key="4">
    <source>
        <dbReference type="EMBL" id="KAB1258977.1"/>
    </source>
</evidence>
<keyword evidence="5" id="KW-1185">Reference proteome</keyword>
<organism evidence="4 5">
    <name type="scientific">Camelus dromedarius</name>
    <name type="common">Dromedary</name>
    <name type="synonym">Arabian camel</name>
    <dbReference type="NCBI Taxonomy" id="9838"/>
    <lineage>
        <taxon>Eukaryota</taxon>
        <taxon>Metazoa</taxon>
        <taxon>Chordata</taxon>
        <taxon>Craniata</taxon>
        <taxon>Vertebrata</taxon>
        <taxon>Euteleostomi</taxon>
        <taxon>Mammalia</taxon>
        <taxon>Eutheria</taxon>
        <taxon>Laurasiatheria</taxon>
        <taxon>Artiodactyla</taxon>
        <taxon>Tylopoda</taxon>
        <taxon>Camelidae</taxon>
        <taxon>Camelus</taxon>
    </lineage>
</organism>
<dbReference type="GO" id="GO:0015935">
    <property type="term" value="C:small ribosomal subunit"/>
    <property type="evidence" value="ECO:0007669"/>
    <property type="project" value="InterPro"/>
</dbReference>
<dbReference type="Gene3D" id="3.40.50.10490">
    <property type="entry name" value="Glucose-6-phosphate isomerase like protein, domain 1"/>
    <property type="match status" value="1"/>
</dbReference>
<dbReference type="EMBL" id="JWIN03000023">
    <property type="protein sequence ID" value="KAB1258977.1"/>
    <property type="molecule type" value="Genomic_DNA"/>
</dbReference>
<accession>A0A5N4CJD5</accession>
<evidence type="ECO:0000313" key="5">
    <source>
        <dbReference type="Proteomes" id="UP000299084"/>
    </source>
</evidence>
<dbReference type="PANTHER" id="PTHR11489">
    <property type="entry name" value="40S RIBOSOMAL PROTEIN SA"/>
    <property type="match status" value="1"/>
</dbReference>
<feature type="region of interest" description="Disordered" evidence="3">
    <location>
        <begin position="171"/>
        <end position="227"/>
    </location>
</feature>
<dbReference type="Proteomes" id="UP000299084">
    <property type="component" value="Unassembled WGS sequence"/>
</dbReference>
<proteinExistence type="predicted"/>
<name>A0A5N4CJD5_CAMDR</name>
<protein>
    <submittedName>
        <fullName evidence="4">40S ribosomal protein SA</fullName>
    </submittedName>
</protein>
<evidence type="ECO:0000256" key="2">
    <source>
        <dbReference type="ARBA" id="ARBA00023274"/>
    </source>
</evidence>
<dbReference type="SUPFAM" id="SSF52313">
    <property type="entry name" value="Ribosomal protein S2"/>
    <property type="match status" value="1"/>
</dbReference>
<evidence type="ECO:0000256" key="1">
    <source>
        <dbReference type="ARBA" id="ARBA00022980"/>
    </source>
</evidence>
<sequence>MAVLKFLATGTPLGGIGLDFQMEQNTCKGKSDGLNLINLKRSWEKLLLAAPAIAATENPADVSATSSRKTGQRAVLKVAAATGATPAGPLTAGTFSNQIQAALREPRPVVVTASSLSPRPLTAYHCSGGRRPEVLGMRGSLSHEHLREVLPDLCVCKGGAGRGCDQGGFQGGWTAPDPEFTATGSEVADWSDGGSPSPLRTAEDRCAQRPLKPSLQIPLLGPLNAEE</sequence>
<keyword evidence="1 4" id="KW-0689">Ribosomal protein</keyword>